<keyword evidence="3" id="KW-0732">Signal</keyword>
<evidence type="ECO:0000313" key="4">
    <source>
        <dbReference type="EMBL" id="OAA61923.1"/>
    </source>
</evidence>
<name>A0A167UUF3_9HYPO</name>
<reference evidence="4 5" key="1">
    <citation type="journal article" date="2016" name="Genome Biol. Evol.">
        <title>Divergent and convergent evolution of fungal pathogenicity.</title>
        <authorList>
            <person name="Shang Y."/>
            <person name="Xiao G."/>
            <person name="Zheng P."/>
            <person name="Cen K."/>
            <person name="Zhan S."/>
            <person name="Wang C."/>
        </authorList>
    </citation>
    <scope>NUCLEOTIDE SEQUENCE [LARGE SCALE GENOMIC DNA]</scope>
    <source>
        <strain evidence="4 5">RCEF 264</strain>
    </source>
</reference>
<keyword evidence="2" id="KW-0472">Membrane</keyword>
<evidence type="ECO:0000256" key="3">
    <source>
        <dbReference type="SAM" id="SignalP"/>
    </source>
</evidence>
<accession>A0A167UUF3</accession>
<feature type="region of interest" description="Disordered" evidence="1">
    <location>
        <begin position="161"/>
        <end position="181"/>
    </location>
</feature>
<keyword evidence="2" id="KW-1133">Transmembrane helix</keyword>
<dbReference type="OrthoDB" id="4747243at2759"/>
<feature type="chain" id="PRO_5007893169" evidence="3">
    <location>
        <begin position="22"/>
        <end position="286"/>
    </location>
</feature>
<proteinExistence type="predicted"/>
<evidence type="ECO:0000313" key="5">
    <source>
        <dbReference type="Proteomes" id="UP000076874"/>
    </source>
</evidence>
<protein>
    <submittedName>
        <fullName evidence="4">Uncharacterized protein</fullName>
    </submittedName>
</protein>
<feature type="compositionally biased region" description="Low complexity" evidence="1">
    <location>
        <begin position="161"/>
        <end position="180"/>
    </location>
</feature>
<sequence>MRSTTPSLVLLLAAATTSVLGAPIPAVLIADWEGRLVAMANHHAALAVHHRLPPAAVAALVKDAEMSLAAAINNQHYTPSGTLAPSAVLATPRPIETTYLMGLGPAPTATRTAVVMHTEAPASPIRVDQDHPRDGHNHAEIVLLAGGAAATTAWKQTTTMTTKTAKTTTPIPAPTAAPVTNQHDPAIPGSLRMEAHPQRVVNRVDLACYYAQLRRDYNDMMVISLVAVFLLVIVAVELWDNNQQTPDEEDALVGAIKLEHVPAEKQPLSVQASPVRLATTTHEVTR</sequence>
<evidence type="ECO:0000256" key="1">
    <source>
        <dbReference type="SAM" id="MobiDB-lite"/>
    </source>
</evidence>
<keyword evidence="5" id="KW-1185">Reference proteome</keyword>
<comment type="caution">
    <text evidence="4">The sequence shown here is derived from an EMBL/GenBank/DDBJ whole genome shotgun (WGS) entry which is preliminary data.</text>
</comment>
<feature type="signal peptide" evidence="3">
    <location>
        <begin position="1"/>
        <end position="21"/>
    </location>
</feature>
<organism evidence="4 5">
    <name type="scientific">Niveomyces insectorum RCEF 264</name>
    <dbReference type="NCBI Taxonomy" id="1081102"/>
    <lineage>
        <taxon>Eukaryota</taxon>
        <taxon>Fungi</taxon>
        <taxon>Dikarya</taxon>
        <taxon>Ascomycota</taxon>
        <taxon>Pezizomycotina</taxon>
        <taxon>Sordariomycetes</taxon>
        <taxon>Hypocreomycetidae</taxon>
        <taxon>Hypocreales</taxon>
        <taxon>Cordycipitaceae</taxon>
        <taxon>Niveomyces</taxon>
    </lineage>
</organism>
<feature type="transmembrane region" description="Helical" evidence="2">
    <location>
        <begin position="220"/>
        <end position="239"/>
    </location>
</feature>
<dbReference type="AlphaFoldDB" id="A0A167UUF3"/>
<keyword evidence="2" id="KW-0812">Transmembrane</keyword>
<gene>
    <name evidence="4" type="ORF">SPI_04782</name>
</gene>
<dbReference type="EMBL" id="AZHD01000007">
    <property type="protein sequence ID" value="OAA61923.1"/>
    <property type="molecule type" value="Genomic_DNA"/>
</dbReference>
<evidence type="ECO:0000256" key="2">
    <source>
        <dbReference type="SAM" id="Phobius"/>
    </source>
</evidence>
<dbReference type="Proteomes" id="UP000076874">
    <property type="component" value="Unassembled WGS sequence"/>
</dbReference>